<gene>
    <name evidence="2" type="ORF">RRG08_055334</name>
</gene>
<dbReference type="EMBL" id="JAWDGP010001389">
    <property type="protein sequence ID" value="KAK3792067.1"/>
    <property type="molecule type" value="Genomic_DNA"/>
</dbReference>
<proteinExistence type="predicted"/>
<feature type="region of interest" description="Disordered" evidence="1">
    <location>
        <begin position="27"/>
        <end position="47"/>
    </location>
</feature>
<evidence type="ECO:0000313" key="3">
    <source>
        <dbReference type="Proteomes" id="UP001283361"/>
    </source>
</evidence>
<dbReference type="AlphaFoldDB" id="A0AAE1AQA8"/>
<organism evidence="2 3">
    <name type="scientific">Elysia crispata</name>
    <name type="common">lettuce slug</name>
    <dbReference type="NCBI Taxonomy" id="231223"/>
    <lineage>
        <taxon>Eukaryota</taxon>
        <taxon>Metazoa</taxon>
        <taxon>Spiralia</taxon>
        <taxon>Lophotrochozoa</taxon>
        <taxon>Mollusca</taxon>
        <taxon>Gastropoda</taxon>
        <taxon>Heterobranchia</taxon>
        <taxon>Euthyneura</taxon>
        <taxon>Panpulmonata</taxon>
        <taxon>Sacoglossa</taxon>
        <taxon>Placobranchoidea</taxon>
        <taxon>Plakobranchidae</taxon>
        <taxon>Elysia</taxon>
    </lineage>
</organism>
<sequence>MGAEARGDRGQSSRVWSMAGLDSWPEDCPRSILQGGPSLPPRPRTPIPVVNYSKEYTSWKTEKMGPVKDVRGKAGISFLAKRRRGGRGAVVVNGRLEGGRLVYGQGRKNNTTIEVKQMWKVGMLELHNDAVNM</sequence>
<dbReference type="Proteomes" id="UP001283361">
    <property type="component" value="Unassembled WGS sequence"/>
</dbReference>
<reference evidence="2" key="1">
    <citation type="journal article" date="2023" name="G3 (Bethesda)">
        <title>A reference genome for the long-term kleptoplast-retaining sea slug Elysia crispata morphotype clarki.</title>
        <authorList>
            <person name="Eastman K.E."/>
            <person name="Pendleton A.L."/>
            <person name="Shaikh M.A."/>
            <person name="Suttiyut T."/>
            <person name="Ogas R."/>
            <person name="Tomko P."/>
            <person name="Gavelis G."/>
            <person name="Widhalm J.R."/>
            <person name="Wisecaver J.H."/>
        </authorList>
    </citation>
    <scope>NUCLEOTIDE SEQUENCE</scope>
    <source>
        <strain evidence="2">ECLA1</strain>
    </source>
</reference>
<evidence type="ECO:0000256" key="1">
    <source>
        <dbReference type="SAM" id="MobiDB-lite"/>
    </source>
</evidence>
<accession>A0AAE1AQA8</accession>
<comment type="caution">
    <text evidence="2">The sequence shown here is derived from an EMBL/GenBank/DDBJ whole genome shotgun (WGS) entry which is preliminary data.</text>
</comment>
<name>A0AAE1AQA8_9GAST</name>
<evidence type="ECO:0000313" key="2">
    <source>
        <dbReference type="EMBL" id="KAK3792067.1"/>
    </source>
</evidence>
<keyword evidence="3" id="KW-1185">Reference proteome</keyword>
<protein>
    <submittedName>
        <fullName evidence="2">Uncharacterized protein</fullName>
    </submittedName>
</protein>